<dbReference type="Pfam" id="PF17389">
    <property type="entry name" value="Bac_rhamnosid6H"/>
    <property type="match status" value="1"/>
</dbReference>
<organism evidence="9 10">
    <name type="scientific">Chitinophaga agri</name>
    <dbReference type="NCBI Taxonomy" id="2703787"/>
    <lineage>
        <taxon>Bacteria</taxon>
        <taxon>Pseudomonadati</taxon>
        <taxon>Bacteroidota</taxon>
        <taxon>Chitinophagia</taxon>
        <taxon>Chitinophagales</taxon>
        <taxon>Chitinophagaceae</taxon>
        <taxon>Chitinophaga</taxon>
    </lineage>
</organism>
<evidence type="ECO:0000256" key="1">
    <source>
        <dbReference type="ARBA" id="ARBA00001445"/>
    </source>
</evidence>
<evidence type="ECO:0000259" key="5">
    <source>
        <dbReference type="Pfam" id="PF05592"/>
    </source>
</evidence>
<reference evidence="9 10" key="1">
    <citation type="submission" date="2020-01" db="EMBL/GenBank/DDBJ databases">
        <title>Complete genome sequence of Chitinophaga sp. H33E-04 isolated from quinoa roots.</title>
        <authorList>
            <person name="Weon H.-Y."/>
            <person name="Lee S.A."/>
        </authorList>
    </citation>
    <scope>NUCLEOTIDE SEQUENCE [LARGE SCALE GENOMIC DNA]</scope>
    <source>
        <strain evidence="9 10">H33E-04</strain>
    </source>
</reference>
<evidence type="ECO:0000313" key="9">
    <source>
        <dbReference type="EMBL" id="QHS62622.1"/>
    </source>
</evidence>
<dbReference type="InterPro" id="IPR013737">
    <property type="entry name" value="Bac_rhamnosid_N"/>
</dbReference>
<keyword evidence="10" id="KW-1185">Reference proteome</keyword>
<dbReference type="SUPFAM" id="SSF48208">
    <property type="entry name" value="Six-hairpin glycosidases"/>
    <property type="match status" value="1"/>
</dbReference>
<sequence>MKKYPAILLLFLSTKGIAQQLQVINLKTNNKICPVGTQLTPRFSWQLSAAYNNCIQQGYQLQLSDDSTTLNMPVHTGKRVVSEDQSSSVAQGVINTALQPAHTYYWRVQVWDKNGRTSGWSRVACFTTALATAADWKEAQWIGYEELPDSMLVVPGVHNGTDKFYQKHKARQRPVVPLFRKTFQANGNIKSALLFISGLGHYEASLNGMKLGDNFLAPGWTHYRETVLYNTYDVTKQVKQGDNALGVIVGNGFFNVNKERYRKLSIAYGMPRMICRLQITYEDGRTTNIISGADWKTSPSPVTFSSIYGGEDYDAGMEQAGWDQPGFNDAQWQSAIRVKATEKRLLPEEDYPVKVMEVLPAQHITQPKKGVYMYDFGQNVSGIIELKVKGKKGQTVKLIPAELIKDDKLANQKATGGPYYFSYTLKGEGEEIWRPKFSYYGFRYVQMEGAAPDTASDKSDVPAVAQLNLLHTRNASPDNGSFSCSNDLFNRIHTLILWAIKSNMQSVLTDCPHREKLSWLEQDYLMGNAIQYSYDIDLLYRKLIRDMQDAQTKDGLIPDIAPEFVFFDDNGYGFRDSPEWGSAGVIVPWLMYSWYGDKTVLKDAYPMVKKYVEYLGTKTEKNLLSYGLGDWFDIGPQRPGVAQLTPKGVTATAIYYYDLILAGKMATLLGKPSDAMQWNALAISVKDAFNKAYFNTATRVYATGSQTAMAMPLCVGLVDAPYRQAVFDNLVDAIRQQGKKLTAGDIGFHFLVQALQEGGAADLLYEMNNRSDVPGYGFQLAKGATTLTESWAAWEQVSNNHLMLGHLMEWFYTGLGGITQFPGGVGYRRVQISPEVVGDITWVKTAYNTPYGTVRSEWEKKDTQVIFRISIPPNSTAVVRLPATKGADIKETGSSPGGKNKVKVRKYEGSRAVIEVGSGDYVFIVAAPFN</sequence>
<keyword evidence="3 9" id="KW-0378">Hydrolase</keyword>
<evidence type="ECO:0000256" key="3">
    <source>
        <dbReference type="ARBA" id="ARBA00022801"/>
    </source>
</evidence>
<dbReference type="PANTHER" id="PTHR33307:SF11">
    <property type="entry name" value="ALPHA-L-RHAMNOSIDASE"/>
    <property type="match status" value="1"/>
</dbReference>
<evidence type="ECO:0000259" key="7">
    <source>
        <dbReference type="Pfam" id="PF17389"/>
    </source>
</evidence>
<keyword evidence="4" id="KW-0732">Signal</keyword>
<feature type="domain" description="Alpha-L-rhamnosidase concanavalin-like" evidence="5">
    <location>
        <begin position="367"/>
        <end position="456"/>
    </location>
</feature>
<dbReference type="InterPro" id="IPR012341">
    <property type="entry name" value="6hp_glycosidase-like_sf"/>
</dbReference>
<dbReference type="PIRSF" id="PIRSF010631">
    <property type="entry name" value="A-rhamnsds"/>
    <property type="match status" value="1"/>
</dbReference>
<name>A0A6B9ZJJ6_9BACT</name>
<dbReference type="Gene3D" id="2.60.120.260">
    <property type="entry name" value="Galactose-binding domain-like"/>
    <property type="match status" value="2"/>
</dbReference>
<protein>
    <recommendedName>
        <fullName evidence="2">alpha-L-rhamnosidase</fullName>
        <ecNumber evidence="2">3.2.1.40</ecNumber>
    </recommendedName>
</protein>
<comment type="catalytic activity">
    <reaction evidence="1">
        <text>Hydrolysis of terminal non-reducing alpha-L-rhamnose residues in alpha-L-rhamnosides.</text>
        <dbReference type="EC" id="3.2.1.40"/>
    </reaction>
</comment>
<dbReference type="InterPro" id="IPR008902">
    <property type="entry name" value="Rhamnosid_concanavalin"/>
</dbReference>
<dbReference type="Gene3D" id="1.50.10.10">
    <property type="match status" value="1"/>
</dbReference>
<dbReference type="PANTHER" id="PTHR33307">
    <property type="entry name" value="ALPHA-RHAMNOSIDASE (EUROFUNG)"/>
    <property type="match status" value="1"/>
</dbReference>
<dbReference type="InterPro" id="IPR008928">
    <property type="entry name" value="6-hairpin_glycosidase_sf"/>
</dbReference>
<dbReference type="InterPro" id="IPR036116">
    <property type="entry name" value="FN3_sf"/>
</dbReference>
<dbReference type="InterPro" id="IPR016007">
    <property type="entry name" value="Alpha_rhamnosid"/>
</dbReference>
<dbReference type="RefSeq" id="WP_162334256.1">
    <property type="nucleotide sequence ID" value="NZ_CP048113.1"/>
</dbReference>
<gene>
    <name evidence="9" type="ORF">GWR21_24480</name>
</gene>
<dbReference type="SUPFAM" id="SSF49265">
    <property type="entry name" value="Fibronectin type III"/>
    <property type="match status" value="1"/>
</dbReference>
<feature type="chain" id="PRO_5025342793" description="alpha-L-rhamnosidase" evidence="4">
    <location>
        <begin position="19"/>
        <end position="930"/>
    </location>
</feature>
<feature type="signal peptide" evidence="4">
    <location>
        <begin position="1"/>
        <end position="18"/>
    </location>
</feature>
<dbReference type="Pfam" id="PF25788">
    <property type="entry name" value="Ig_Rha78A_N"/>
    <property type="match status" value="1"/>
</dbReference>
<dbReference type="EC" id="3.2.1.40" evidence="2"/>
<feature type="domain" description="Alpha-L-rhamnosidase C-terminal" evidence="8">
    <location>
        <begin position="817"/>
        <end position="893"/>
    </location>
</feature>
<feature type="domain" description="Bacterial alpha-L-rhamnosidase N-terminal" evidence="6">
    <location>
        <begin position="188"/>
        <end position="357"/>
    </location>
</feature>
<dbReference type="GO" id="GO:0030596">
    <property type="term" value="F:alpha-L-rhamnosidase activity"/>
    <property type="evidence" value="ECO:0007669"/>
    <property type="project" value="UniProtKB-EC"/>
</dbReference>
<evidence type="ECO:0000259" key="6">
    <source>
        <dbReference type="Pfam" id="PF08531"/>
    </source>
</evidence>
<evidence type="ECO:0000256" key="4">
    <source>
        <dbReference type="SAM" id="SignalP"/>
    </source>
</evidence>
<evidence type="ECO:0000259" key="8">
    <source>
        <dbReference type="Pfam" id="PF17390"/>
    </source>
</evidence>
<dbReference type="Gene3D" id="2.60.40.10">
    <property type="entry name" value="Immunoglobulins"/>
    <property type="match status" value="1"/>
</dbReference>
<dbReference type="GO" id="GO:0005975">
    <property type="term" value="P:carbohydrate metabolic process"/>
    <property type="evidence" value="ECO:0007669"/>
    <property type="project" value="InterPro"/>
</dbReference>
<dbReference type="InterPro" id="IPR035396">
    <property type="entry name" value="Bac_rhamnosid6H"/>
</dbReference>
<accession>A0A6B9ZJJ6</accession>
<dbReference type="InterPro" id="IPR013783">
    <property type="entry name" value="Ig-like_fold"/>
</dbReference>
<dbReference type="EMBL" id="CP048113">
    <property type="protein sequence ID" value="QHS62622.1"/>
    <property type="molecule type" value="Genomic_DNA"/>
</dbReference>
<dbReference type="Pfam" id="PF08531">
    <property type="entry name" value="Bac_rhamnosid_N"/>
    <property type="match status" value="1"/>
</dbReference>
<feature type="domain" description="Alpha-L-rhamnosidase six-hairpin glycosidase" evidence="7">
    <location>
        <begin position="478"/>
        <end position="813"/>
    </location>
</feature>
<dbReference type="Pfam" id="PF05592">
    <property type="entry name" value="Bac_rhamnosid"/>
    <property type="match status" value="1"/>
</dbReference>
<proteinExistence type="predicted"/>
<dbReference type="KEGG" id="chih:GWR21_24480"/>
<evidence type="ECO:0000313" key="10">
    <source>
        <dbReference type="Proteomes" id="UP000476411"/>
    </source>
</evidence>
<dbReference type="Pfam" id="PF17390">
    <property type="entry name" value="Bac_rhamnosid_C"/>
    <property type="match status" value="1"/>
</dbReference>
<evidence type="ECO:0000256" key="2">
    <source>
        <dbReference type="ARBA" id="ARBA00012652"/>
    </source>
</evidence>
<dbReference type="Gene3D" id="2.60.420.10">
    <property type="entry name" value="Maltose phosphorylase, domain 3"/>
    <property type="match status" value="1"/>
</dbReference>
<dbReference type="AlphaFoldDB" id="A0A6B9ZJJ6"/>
<dbReference type="InterPro" id="IPR035398">
    <property type="entry name" value="Bac_rhamnosid_C"/>
</dbReference>
<dbReference type="Proteomes" id="UP000476411">
    <property type="component" value="Chromosome"/>
</dbReference>